<dbReference type="Proteomes" id="UP000198324">
    <property type="component" value="Unassembled WGS sequence"/>
</dbReference>
<dbReference type="EMBL" id="FZOC01000009">
    <property type="protein sequence ID" value="SNS23630.1"/>
    <property type="molecule type" value="Genomic_DNA"/>
</dbReference>
<reference evidence="2 3" key="1">
    <citation type="submission" date="2017-06" db="EMBL/GenBank/DDBJ databases">
        <authorList>
            <person name="Kim H.J."/>
            <person name="Triplett B.A."/>
        </authorList>
    </citation>
    <scope>NUCLEOTIDE SEQUENCE [LARGE SCALE GENOMIC DNA]</scope>
    <source>
        <strain evidence="2 3">DSM 13116</strain>
    </source>
</reference>
<dbReference type="AlphaFoldDB" id="A0A239CU47"/>
<name>A0A239CU47_9BACT</name>
<keyword evidence="1" id="KW-0175">Coiled coil</keyword>
<dbReference type="RefSeq" id="WP_089275469.1">
    <property type="nucleotide sequence ID" value="NZ_FZOC01000009.1"/>
</dbReference>
<organism evidence="2 3">
    <name type="scientific">Humidesulfovibrio mexicanus</name>
    <dbReference type="NCBI Taxonomy" id="147047"/>
    <lineage>
        <taxon>Bacteria</taxon>
        <taxon>Pseudomonadati</taxon>
        <taxon>Thermodesulfobacteriota</taxon>
        <taxon>Desulfovibrionia</taxon>
        <taxon>Desulfovibrionales</taxon>
        <taxon>Desulfovibrionaceae</taxon>
        <taxon>Humidesulfovibrio</taxon>
    </lineage>
</organism>
<gene>
    <name evidence="2" type="ORF">SAMN04488503_3287</name>
</gene>
<keyword evidence="3" id="KW-1185">Reference proteome</keyword>
<accession>A0A239CU47</accession>
<feature type="coiled-coil region" evidence="1">
    <location>
        <begin position="40"/>
        <end position="99"/>
    </location>
</feature>
<proteinExistence type="predicted"/>
<protein>
    <submittedName>
        <fullName evidence="2">Uncharacterized protein</fullName>
    </submittedName>
</protein>
<evidence type="ECO:0000313" key="2">
    <source>
        <dbReference type="EMBL" id="SNS23630.1"/>
    </source>
</evidence>
<evidence type="ECO:0000313" key="3">
    <source>
        <dbReference type="Proteomes" id="UP000198324"/>
    </source>
</evidence>
<evidence type="ECO:0000256" key="1">
    <source>
        <dbReference type="SAM" id="Coils"/>
    </source>
</evidence>
<sequence length="103" mass="11767">MAQETRPLIPVAEADKPGVIGTFVLGVKVWGREMARLATRQAMRHELRQLDARLRQETDLLARLDAAPGPERDLCLRQVEMLKIEIARLRREEQATNGRRSPQ</sequence>